<proteinExistence type="predicted"/>
<sequence>MEAALPLGLAQATVFWAPQPGAQPPSACSCSAVPIAMTPASCCLPLQSQVTIAGPGPLTSQVWVGRNWAKPASWEERLSTHTSASTGEATALGPLRWKVLGAHTVSAKSLTWIDSFNHHHNPMR</sequence>
<reference evidence="1 2" key="1">
    <citation type="journal article" date="2020" name="Nature">
        <title>Six reference-quality genomes reveal evolution of bat adaptations.</title>
        <authorList>
            <person name="Jebb D."/>
            <person name="Huang Z."/>
            <person name="Pippel M."/>
            <person name="Hughes G.M."/>
            <person name="Lavrichenko K."/>
            <person name="Devanna P."/>
            <person name="Winkler S."/>
            <person name="Jermiin L.S."/>
            <person name="Skirmuntt E.C."/>
            <person name="Katzourakis A."/>
            <person name="Burkitt-Gray L."/>
            <person name="Ray D.A."/>
            <person name="Sullivan K.A.M."/>
            <person name="Roscito J.G."/>
            <person name="Kirilenko B.M."/>
            <person name="Davalos L.M."/>
            <person name="Corthals A.P."/>
            <person name="Power M.L."/>
            <person name="Jones G."/>
            <person name="Ransome R.D."/>
            <person name="Dechmann D.K.N."/>
            <person name="Locatelli A.G."/>
            <person name="Puechmaille S.J."/>
            <person name="Fedrigo O."/>
            <person name="Jarvis E.D."/>
            <person name="Hiller M."/>
            <person name="Vernes S.C."/>
            <person name="Myers E.W."/>
            <person name="Teeling E.C."/>
        </authorList>
    </citation>
    <scope>NUCLEOTIDE SEQUENCE [LARGE SCALE GENOMIC DNA]</scope>
    <source>
        <strain evidence="1">MPipKuh1</strain>
        <tissue evidence="1">Flight muscle</tissue>
    </source>
</reference>
<accession>A0A7J7V0M0</accession>
<dbReference type="Proteomes" id="UP000558488">
    <property type="component" value="Unassembled WGS sequence"/>
</dbReference>
<keyword evidence="2" id="KW-1185">Reference proteome</keyword>
<name>A0A7J7V0M0_PIPKU</name>
<gene>
    <name evidence="1" type="ORF">mPipKuh1_008618</name>
</gene>
<evidence type="ECO:0000313" key="1">
    <source>
        <dbReference type="EMBL" id="KAF6318618.1"/>
    </source>
</evidence>
<dbReference type="AlphaFoldDB" id="A0A7J7V0M0"/>
<organism evidence="1 2">
    <name type="scientific">Pipistrellus kuhlii</name>
    <name type="common">Kuhl's pipistrelle</name>
    <dbReference type="NCBI Taxonomy" id="59472"/>
    <lineage>
        <taxon>Eukaryota</taxon>
        <taxon>Metazoa</taxon>
        <taxon>Chordata</taxon>
        <taxon>Craniata</taxon>
        <taxon>Vertebrata</taxon>
        <taxon>Euteleostomi</taxon>
        <taxon>Mammalia</taxon>
        <taxon>Eutheria</taxon>
        <taxon>Laurasiatheria</taxon>
        <taxon>Chiroptera</taxon>
        <taxon>Yangochiroptera</taxon>
        <taxon>Vespertilionidae</taxon>
        <taxon>Pipistrellus</taxon>
    </lineage>
</organism>
<evidence type="ECO:0000313" key="2">
    <source>
        <dbReference type="Proteomes" id="UP000558488"/>
    </source>
</evidence>
<comment type="caution">
    <text evidence="1">The sequence shown here is derived from an EMBL/GenBank/DDBJ whole genome shotgun (WGS) entry which is preliminary data.</text>
</comment>
<protein>
    <submittedName>
        <fullName evidence="1">Uncharacterized protein</fullName>
    </submittedName>
</protein>
<dbReference type="EMBL" id="JACAGB010000017">
    <property type="protein sequence ID" value="KAF6318618.1"/>
    <property type="molecule type" value="Genomic_DNA"/>
</dbReference>